<evidence type="ECO:0000256" key="1">
    <source>
        <dbReference type="ARBA" id="ARBA00022679"/>
    </source>
</evidence>
<dbReference type="InterPro" id="IPR048254">
    <property type="entry name" value="CDP_ALCOHOL_P_TRANSF_CS"/>
</dbReference>
<dbReference type="GO" id="GO:0016020">
    <property type="term" value="C:membrane"/>
    <property type="evidence" value="ECO:0007669"/>
    <property type="project" value="InterPro"/>
</dbReference>
<reference evidence="4 5" key="1">
    <citation type="submission" date="2019-02" db="EMBL/GenBank/DDBJ databases">
        <title>Deep-cultivation of Planctomycetes and their phenomic and genomic characterization uncovers novel biology.</title>
        <authorList>
            <person name="Wiegand S."/>
            <person name="Jogler M."/>
            <person name="Boedeker C."/>
            <person name="Pinto D."/>
            <person name="Vollmers J."/>
            <person name="Rivas-Marin E."/>
            <person name="Kohn T."/>
            <person name="Peeters S.H."/>
            <person name="Heuer A."/>
            <person name="Rast P."/>
            <person name="Oberbeckmann S."/>
            <person name="Bunk B."/>
            <person name="Jeske O."/>
            <person name="Meyerdierks A."/>
            <person name="Storesund J.E."/>
            <person name="Kallscheuer N."/>
            <person name="Luecker S."/>
            <person name="Lage O.M."/>
            <person name="Pohl T."/>
            <person name="Merkel B.J."/>
            <person name="Hornburger P."/>
            <person name="Mueller R.-W."/>
            <person name="Bruemmer F."/>
            <person name="Labrenz M."/>
            <person name="Spormann A.M."/>
            <person name="Op den Camp H."/>
            <person name="Overmann J."/>
            <person name="Amann R."/>
            <person name="Jetten M.S.M."/>
            <person name="Mascher T."/>
            <person name="Medema M.H."/>
            <person name="Devos D.P."/>
            <person name="Kaster A.-K."/>
            <person name="Ovreas L."/>
            <person name="Rohde M."/>
            <person name="Galperin M.Y."/>
            <person name="Jogler C."/>
        </authorList>
    </citation>
    <scope>NUCLEOTIDE SEQUENCE [LARGE SCALE GENOMIC DNA]</scope>
    <source>
        <strain evidence="4 5">Poly30</strain>
    </source>
</reference>
<comment type="similarity">
    <text evidence="2">Belongs to the CDP-alcohol phosphatidyltransferase class-I family.</text>
</comment>
<dbReference type="InterPro" id="IPR043130">
    <property type="entry name" value="CDP-OH_PTrfase_TM_dom"/>
</dbReference>
<dbReference type="Gene3D" id="1.20.120.1760">
    <property type="match status" value="1"/>
</dbReference>
<feature type="transmembrane region" description="Helical" evidence="3">
    <location>
        <begin position="170"/>
        <end position="191"/>
    </location>
</feature>
<keyword evidence="3" id="KW-1133">Transmembrane helix</keyword>
<feature type="transmembrane region" description="Helical" evidence="3">
    <location>
        <begin position="25"/>
        <end position="42"/>
    </location>
</feature>
<gene>
    <name evidence="4" type="ORF">Poly30_46350</name>
</gene>
<keyword evidence="1 2" id="KW-0808">Transferase</keyword>
<dbReference type="GO" id="GO:0008654">
    <property type="term" value="P:phospholipid biosynthetic process"/>
    <property type="evidence" value="ECO:0007669"/>
    <property type="project" value="InterPro"/>
</dbReference>
<dbReference type="AlphaFoldDB" id="A0A518EYB5"/>
<feature type="transmembrane region" description="Helical" evidence="3">
    <location>
        <begin position="203"/>
        <end position="220"/>
    </location>
</feature>
<dbReference type="GO" id="GO:0016780">
    <property type="term" value="F:phosphotransferase activity, for other substituted phosphate groups"/>
    <property type="evidence" value="ECO:0007669"/>
    <property type="project" value="InterPro"/>
</dbReference>
<sequence>MSRSSLSFGQSLRERIRVQQESRRSVVAATLASACVLVALWIGAGLSLAAGAAAVLLQGVLLFGSTRRLLRPGFHSAPRFGRANQVTMARSSFVAVLLAFALDADSAVEWTLGLALFGVAALVLDGVDGALARRDGTASRFGGWLDQEVDATLIACLSILVWRTGVVGPWILLAGGLRYGFLVLLAVAPRFRAPLPFSQRRRVCCVIQIASLLACLVPFLPLRLKIFVAAFSVAALVASFAIDLVLLWRQSLRTPTSAPVLP</sequence>
<dbReference type="Proteomes" id="UP000320390">
    <property type="component" value="Chromosome"/>
</dbReference>
<evidence type="ECO:0000256" key="3">
    <source>
        <dbReference type="SAM" id="Phobius"/>
    </source>
</evidence>
<feature type="transmembrane region" description="Helical" evidence="3">
    <location>
        <begin position="87"/>
        <end position="104"/>
    </location>
</feature>
<dbReference type="PROSITE" id="PS00379">
    <property type="entry name" value="CDP_ALCOHOL_P_TRANSF"/>
    <property type="match status" value="1"/>
</dbReference>
<keyword evidence="3" id="KW-0812">Transmembrane</keyword>
<accession>A0A518EYB5</accession>
<organism evidence="4 5">
    <name type="scientific">Saltatorellus ferox</name>
    <dbReference type="NCBI Taxonomy" id="2528018"/>
    <lineage>
        <taxon>Bacteria</taxon>
        <taxon>Pseudomonadati</taxon>
        <taxon>Planctomycetota</taxon>
        <taxon>Planctomycetia</taxon>
        <taxon>Planctomycetia incertae sedis</taxon>
        <taxon>Saltatorellus</taxon>
    </lineage>
</organism>
<dbReference type="Pfam" id="PF01066">
    <property type="entry name" value="CDP-OH_P_transf"/>
    <property type="match status" value="1"/>
</dbReference>
<proteinExistence type="inferred from homology"/>
<keyword evidence="3" id="KW-0472">Membrane</keyword>
<evidence type="ECO:0000256" key="2">
    <source>
        <dbReference type="RuleBase" id="RU003750"/>
    </source>
</evidence>
<dbReference type="EMBL" id="CP036434">
    <property type="protein sequence ID" value="QDV09078.1"/>
    <property type="molecule type" value="Genomic_DNA"/>
</dbReference>
<evidence type="ECO:0000313" key="5">
    <source>
        <dbReference type="Proteomes" id="UP000320390"/>
    </source>
</evidence>
<protein>
    <submittedName>
        <fullName evidence="4">CDP-alcohol phosphatidyltransferase</fullName>
    </submittedName>
</protein>
<dbReference type="InterPro" id="IPR000462">
    <property type="entry name" value="CDP-OH_P_trans"/>
</dbReference>
<dbReference type="PROSITE" id="PS51257">
    <property type="entry name" value="PROKAR_LIPOPROTEIN"/>
    <property type="match status" value="1"/>
</dbReference>
<feature type="transmembrane region" description="Helical" evidence="3">
    <location>
        <begin position="226"/>
        <end position="248"/>
    </location>
</feature>
<evidence type="ECO:0000313" key="4">
    <source>
        <dbReference type="EMBL" id="QDV09078.1"/>
    </source>
</evidence>
<keyword evidence="5" id="KW-1185">Reference proteome</keyword>
<feature type="transmembrane region" description="Helical" evidence="3">
    <location>
        <begin position="48"/>
        <end position="66"/>
    </location>
</feature>
<name>A0A518EYB5_9BACT</name>